<gene>
    <name evidence="2" type="ORF">AAND1436_LOCUS5848</name>
</gene>
<feature type="compositionally biased region" description="Basic residues" evidence="1">
    <location>
        <begin position="47"/>
        <end position="59"/>
    </location>
</feature>
<reference evidence="2" key="1">
    <citation type="submission" date="2021-01" db="EMBL/GenBank/DDBJ databases">
        <authorList>
            <person name="Corre E."/>
            <person name="Pelletier E."/>
            <person name="Niang G."/>
            <person name="Scheremetjew M."/>
            <person name="Finn R."/>
            <person name="Kale V."/>
            <person name="Holt S."/>
            <person name="Cochrane G."/>
            <person name="Meng A."/>
            <person name="Brown T."/>
            <person name="Cohen L."/>
        </authorList>
    </citation>
    <scope>NUCLEOTIDE SEQUENCE</scope>
    <source>
        <strain evidence="2">CCMP2222</strain>
    </source>
</reference>
<feature type="region of interest" description="Disordered" evidence="1">
    <location>
        <begin position="38"/>
        <end position="81"/>
    </location>
</feature>
<sequence length="215" mass="23945">MGLGADIADFAEDNGISDFQEACDMFCDAGPDFSDCDDRADAVSSRPPRRARSRSRRRAPAIVPTRRNQEPGRGSMLSDAQTERRMETVAMLFHVLKAQRKLFPEYEAACNILELDLLEPLRGMQPQHLASRVAQTIAASGIDSNEKNVRMVKAVLGTRHVFDELATVAARRGVTTSELLDNEPAYKMWKDMCHMTGGQADFDSVMSRLPSRLRV</sequence>
<dbReference type="EMBL" id="HBGQ01011964">
    <property type="protein sequence ID" value="CAD9374689.1"/>
    <property type="molecule type" value="Transcribed_RNA"/>
</dbReference>
<proteinExistence type="predicted"/>
<accession>A0A7S2F6A5</accession>
<protein>
    <submittedName>
        <fullName evidence="2">Uncharacterized protein</fullName>
    </submittedName>
</protein>
<dbReference type="AlphaFoldDB" id="A0A7S2F6A5"/>
<evidence type="ECO:0000256" key="1">
    <source>
        <dbReference type="SAM" id="MobiDB-lite"/>
    </source>
</evidence>
<evidence type="ECO:0000313" key="2">
    <source>
        <dbReference type="EMBL" id="CAD9374689.1"/>
    </source>
</evidence>
<name>A0A7S2F6A5_9DINO</name>
<organism evidence="2">
    <name type="scientific">Alexandrium andersonii</name>
    <dbReference type="NCBI Taxonomy" id="327968"/>
    <lineage>
        <taxon>Eukaryota</taxon>
        <taxon>Sar</taxon>
        <taxon>Alveolata</taxon>
        <taxon>Dinophyceae</taxon>
        <taxon>Gonyaulacales</taxon>
        <taxon>Pyrocystaceae</taxon>
        <taxon>Alexandrium</taxon>
    </lineage>
</organism>